<name>A0A7R9BF71_9CRUS</name>
<reference evidence="2" key="1">
    <citation type="submission" date="2020-11" db="EMBL/GenBank/DDBJ databases">
        <authorList>
            <person name="Tran Van P."/>
        </authorList>
    </citation>
    <scope>NUCLEOTIDE SEQUENCE</scope>
</reference>
<keyword evidence="1" id="KW-0472">Membrane</keyword>
<keyword evidence="3" id="KW-1185">Reference proteome</keyword>
<dbReference type="EMBL" id="CAJPEX010000077">
    <property type="protein sequence ID" value="CAG0913086.1"/>
    <property type="molecule type" value="Genomic_DNA"/>
</dbReference>
<feature type="transmembrane region" description="Helical" evidence="1">
    <location>
        <begin position="20"/>
        <end position="46"/>
    </location>
</feature>
<keyword evidence="1" id="KW-0812">Transmembrane</keyword>
<proteinExistence type="predicted"/>
<dbReference type="EMBL" id="OA882114">
    <property type="protein sequence ID" value="CAD7272934.1"/>
    <property type="molecule type" value="Genomic_DNA"/>
</dbReference>
<evidence type="ECO:0000313" key="2">
    <source>
        <dbReference type="EMBL" id="CAD7272934.1"/>
    </source>
</evidence>
<protein>
    <submittedName>
        <fullName evidence="2">Uncharacterized protein</fullName>
    </submittedName>
</protein>
<evidence type="ECO:0000313" key="3">
    <source>
        <dbReference type="Proteomes" id="UP000678499"/>
    </source>
</evidence>
<keyword evidence="1" id="KW-1133">Transmembrane helix</keyword>
<accession>A0A7R9BF71</accession>
<gene>
    <name evidence="2" type="ORF">NMOB1V02_LOCUS845</name>
</gene>
<evidence type="ECO:0000256" key="1">
    <source>
        <dbReference type="SAM" id="Phobius"/>
    </source>
</evidence>
<sequence>MSSSQEKKCLVESGDKNKSVINLAFWFVILSLIATTIGLVSVPVLVVCVSLEPCFPCLQDVSKHGLGLDPPEEYPDCGLGQLLRSAAAAAAAAPTPAALGVVPSGGRQRRRRRRGG</sequence>
<organism evidence="2">
    <name type="scientific">Notodromas monacha</name>
    <dbReference type="NCBI Taxonomy" id="399045"/>
    <lineage>
        <taxon>Eukaryota</taxon>
        <taxon>Metazoa</taxon>
        <taxon>Ecdysozoa</taxon>
        <taxon>Arthropoda</taxon>
        <taxon>Crustacea</taxon>
        <taxon>Oligostraca</taxon>
        <taxon>Ostracoda</taxon>
        <taxon>Podocopa</taxon>
        <taxon>Podocopida</taxon>
        <taxon>Cypridocopina</taxon>
        <taxon>Cypridoidea</taxon>
        <taxon>Cyprididae</taxon>
        <taxon>Notodromas</taxon>
    </lineage>
</organism>
<dbReference type="AlphaFoldDB" id="A0A7R9BF71"/>
<dbReference type="Proteomes" id="UP000678499">
    <property type="component" value="Unassembled WGS sequence"/>
</dbReference>